<protein>
    <recommendedName>
        <fullName evidence="3 8">Mediator of RNA polymerase II transcription subunit 18</fullName>
    </recommendedName>
    <alternativeName>
        <fullName evidence="7 8">Mediator complex subunit 18</fullName>
    </alternativeName>
</protein>
<dbReference type="GO" id="GO:0016592">
    <property type="term" value="C:mediator complex"/>
    <property type="evidence" value="ECO:0007669"/>
    <property type="project" value="InterPro"/>
</dbReference>
<evidence type="ECO:0000256" key="8">
    <source>
        <dbReference type="RuleBase" id="RU364150"/>
    </source>
</evidence>
<dbReference type="InterPro" id="IPR019095">
    <property type="entry name" value="Mediator_Med18"/>
</dbReference>
<dbReference type="EMBL" id="CP014500">
    <property type="protein sequence ID" value="ANB11225.1"/>
    <property type="molecule type" value="Genomic_DNA"/>
</dbReference>
<evidence type="ECO:0000256" key="5">
    <source>
        <dbReference type="ARBA" id="ARBA00023163"/>
    </source>
</evidence>
<dbReference type="GO" id="GO:0006369">
    <property type="term" value="P:termination of RNA polymerase II transcription"/>
    <property type="evidence" value="ECO:0007669"/>
    <property type="project" value="TreeGrafter"/>
</dbReference>
<evidence type="ECO:0000256" key="2">
    <source>
        <dbReference type="ARBA" id="ARBA00009814"/>
    </source>
</evidence>
<keyword evidence="5 8" id="KW-0804">Transcription</keyword>
<gene>
    <name evidence="8" type="primary">MED18</name>
    <name evidence="9" type="ORF">AWJ20_4027</name>
</gene>
<name>A0A167C521_9ASCO</name>
<accession>A0A167C521</accession>
<keyword evidence="6 8" id="KW-0539">Nucleus</keyword>
<reference evidence="9 10" key="1">
    <citation type="submission" date="2016-02" db="EMBL/GenBank/DDBJ databases">
        <title>Complete genome sequence and transcriptome regulation of the pentose utilising yeast Sugiyamaella lignohabitans.</title>
        <authorList>
            <person name="Bellasio M."/>
            <person name="Peymann A."/>
            <person name="Valli M."/>
            <person name="Sipitzky M."/>
            <person name="Graf A."/>
            <person name="Sauer M."/>
            <person name="Marx H."/>
            <person name="Mattanovich D."/>
        </authorList>
    </citation>
    <scope>NUCLEOTIDE SEQUENCE [LARGE SCALE GENOMIC DNA]</scope>
    <source>
        <strain evidence="9 10">CBS 10342</strain>
    </source>
</reference>
<dbReference type="Gene3D" id="2.40.320.10">
    <property type="entry name" value="Hypothetical Protein Pfu-838710-001"/>
    <property type="match status" value="1"/>
</dbReference>
<evidence type="ECO:0000256" key="7">
    <source>
        <dbReference type="ARBA" id="ARBA00032012"/>
    </source>
</evidence>
<dbReference type="AlphaFoldDB" id="A0A167C521"/>
<evidence type="ECO:0000256" key="4">
    <source>
        <dbReference type="ARBA" id="ARBA00023015"/>
    </source>
</evidence>
<evidence type="ECO:0000313" key="9">
    <source>
        <dbReference type="EMBL" id="ANB11225.1"/>
    </source>
</evidence>
<dbReference type="OrthoDB" id="5348092at2759"/>
<dbReference type="PANTHER" id="PTHR13321">
    <property type="entry name" value="MEDIATOR OF RNA POLYMERASE II TRANSCRIPTION, SUBUNIT 18"/>
    <property type="match status" value="1"/>
</dbReference>
<evidence type="ECO:0000256" key="6">
    <source>
        <dbReference type="ARBA" id="ARBA00023242"/>
    </source>
</evidence>
<comment type="function">
    <text evidence="8">Component of the Mediator complex, a coactivator involved in the regulated transcription of nearly all RNA polymerase II-dependent genes. Mediator functions as a bridge to convey information from gene-specific regulatory proteins to the basal RNA polymerase II transcription machinery. Mediator is recruited to promoters by direct interactions with regulatory proteins and serves as a scaffold for the assembly of a functional preinitiation complex with RNA polymerase II and the general transcription factors.</text>
</comment>
<dbReference type="KEGG" id="slb:AWJ20_4027"/>
<dbReference type="GO" id="GO:0003712">
    <property type="term" value="F:transcription coregulator activity"/>
    <property type="evidence" value="ECO:0007669"/>
    <property type="project" value="InterPro"/>
</dbReference>
<dbReference type="PANTHER" id="PTHR13321:SF2">
    <property type="entry name" value="MEDIATOR OF RNA POLYMERASE II TRANSCRIPTION SUBUNIT 18"/>
    <property type="match status" value="1"/>
</dbReference>
<evidence type="ECO:0000313" key="10">
    <source>
        <dbReference type="Proteomes" id="UP000189580"/>
    </source>
</evidence>
<comment type="similarity">
    <text evidence="2 8">Belongs to the Mediator complex subunit 18 family.</text>
</comment>
<dbReference type="GO" id="GO:0070847">
    <property type="term" value="C:core mediator complex"/>
    <property type="evidence" value="ECO:0007669"/>
    <property type="project" value="TreeGrafter"/>
</dbReference>
<keyword evidence="8" id="KW-0010">Activator</keyword>
<dbReference type="Pfam" id="PF09637">
    <property type="entry name" value="Med18"/>
    <property type="match status" value="1"/>
</dbReference>
<dbReference type="GO" id="GO:0006357">
    <property type="term" value="P:regulation of transcription by RNA polymerase II"/>
    <property type="evidence" value="ECO:0007669"/>
    <property type="project" value="InterPro"/>
</dbReference>
<organism evidence="9 10">
    <name type="scientific">Sugiyamaella lignohabitans</name>
    <dbReference type="NCBI Taxonomy" id="796027"/>
    <lineage>
        <taxon>Eukaryota</taxon>
        <taxon>Fungi</taxon>
        <taxon>Dikarya</taxon>
        <taxon>Ascomycota</taxon>
        <taxon>Saccharomycotina</taxon>
        <taxon>Dipodascomycetes</taxon>
        <taxon>Dipodascales</taxon>
        <taxon>Trichomonascaceae</taxon>
        <taxon>Sugiyamaella</taxon>
    </lineage>
</organism>
<sequence>MMYQQLSLVGSLKDAEIKITLHTLAALSGMKPTRIFNHHLVWIPTYPFNPVLAAGEVNQIEQYRITCDTSLVDPASEDEYLPPAGFKENKDFLQTMPWKMIISEVPEAGKRQVTSQSILESAIVEGSPFEFMEKMGYKFSHEYWSKGSEFVFGNIVVRIFRICVKDQITAPTTEDQNLADTTEGSGTADNAMVIDDDSFGDKITAETALASQKAAYQPLKLLDKSGQWSIKAFLSVKQLTDLESIITGTAQLEKFQAEMAGLFELKMADRNSYDTRLRANR</sequence>
<dbReference type="Proteomes" id="UP000189580">
    <property type="component" value="Chromosome c"/>
</dbReference>
<evidence type="ECO:0000256" key="1">
    <source>
        <dbReference type="ARBA" id="ARBA00004123"/>
    </source>
</evidence>
<proteinExistence type="inferred from homology"/>
<keyword evidence="4 8" id="KW-0805">Transcription regulation</keyword>
<dbReference type="GeneID" id="30036114"/>
<dbReference type="RefSeq" id="XP_018733702.1">
    <property type="nucleotide sequence ID" value="XM_018881076.1"/>
</dbReference>
<comment type="subcellular location">
    <subcellularLocation>
        <location evidence="1 8">Nucleus</location>
    </subcellularLocation>
</comment>
<comment type="subunit">
    <text evidence="8">Component of the Mediator complex.</text>
</comment>
<evidence type="ECO:0000256" key="3">
    <source>
        <dbReference type="ARBA" id="ARBA00019612"/>
    </source>
</evidence>
<keyword evidence="10" id="KW-1185">Reference proteome</keyword>